<evidence type="ECO:0000259" key="3">
    <source>
        <dbReference type="Pfam" id="PF09940"/>
    </source>
</evidence>
<feature type="region of interest" description="Disordered" evidence="2">
    <location>
        <begin position="447"/>
        <end position="476"/>
    </location>
</feature>
<evidence type="ECO:0000256" key="1">
    <source>
        <dbReference type="PIRSR" id="PIRSR015244-50"/>
    </source>
</evidence>
<feature type="binding site" evidence="1">
    <location>
        <position position="199"/>
    </location>
    <ligand>
        <name>Zn(2+)</name>
        <dbReference type="ChEBI" id="CHEBI:29105"/>
    </ligand>
</feature>
<dbReference type="EMBL" id="MQWD01000001">
    <property type="protein sequence ID" value="PAP77702.1"/>
    <property type="molecule type" value="Genomic_DNA"/>
</dbReference>
<dbReference type="InterPro" id="IPR012353">
    <property type="entry name" value="UCP015244"/>
</dbReference>
<sequence length="476" mass="51682">MPIVAPQTSSPDPVEVDALGARLHGLVAEILPHRRCITGDGLRQTLLALGQRVPLRISEVPSGTRVLDWTIPKEWRVREAYLAREDGTRIVDWADSPLHLVQYSVAARDRMPLWALRAHLHTLPDHPDLVPYRTSYYAPTWGFCLSQRSLDRLAEEIGEGGEVEVVVDAEQVDGSLTYGEVLVPGQTEEEILLSAHACHPALANDNASSLAVATALARRLIDGPTLRHTVRFLFAPGTVGALAWLDRAHAHLGQIRHGLVLANLGDTGGFTYKRSRRGTLDQLLPVDRAVEVALRDLGHGLEVRPFTPTGYDERQFGSPGFDLPVGRLTRTPHGEYPEYHTSGDDLSLVRPEALAASLEALETIVRTLDGDGVYRNAQPYGEPQLGRRGLYASLGGLPNGPEAQQAALWVLNLSDGQHSLLDVAERSGLPFAAVRAAADRLAEADLLTDETPRPTAPVGDGATLSADDLVTDFRSP</sequence>
<comment type="caution">
    <text evidence="6">The sequence shown here is derived from an EMBL/GenBank/DDBJ whole genome shotgun (WGS) entry which is preliminary data.</text>
</comment>
<organism evidence="6 7">
    <name type="scientific">Rubrivirga marina</name>
    <dbReference type="NCBI Taxonomy" id="1196024"/>
    <lineage>
        <taxon>Bacteria</taxon>
        <taxon>Pseudomonadati</taxon>
        <taxon>Rhodothermota</taxon>
        <taxon>Rhodothermia</taxon>
        <taxon>Rhodothermales</taxon>
        <taxon>Rubricoccaceae</taxon>
        <taxon>Rubrivirga</taxon>
    </lineage>
</organism>
<dbReference type="GO" id="GO:0046872">
    <property type="term" value="F:metal ion binding"/>
    <property type="evidence" value="ECO:0007669"/>
    <property type="project" value="UniProtKB-KW"/>
</dbReference>
<evidence type="ECO:0000313" key="7">
    <source>
        <dbReference type="Proteomes" id="UP000216339"/>
    </source>
</evidence>
<feature type="binding site" evidence="1">
    <location>
        <position position="205"/>
    </location>
    <ligand>
        <name>Zn(2+)</name>
        <dbReference type="ChEBI" id="CHEBI:29105"/>
    </ligand>
</feature>
<name>A0A271J2I3_9BACT</name>
<keyword evidence="1" id="KW-0862">Zinc</keyword>
<dbReference type="Gene3D" id="3.50.30.90">
    <property type="match status" value="1"/>
</dbReference>
<dbReference type="Proteomes" id="UP000216339">
    <property type="component" value="Unassembled WGS sequence"/>
</dbReference>
<feature type="domain" description="DUF4910" evidence="5">
    <location>
        <begin position="24"/>
        <end position="370"/>
    </location>
</feature>
<dbReference type="InterPro" id="IPR032622">
    <property type="entry name" value="UCP01524_HTH"/>
</dbReference>
<dbReference type="AlphaFoldDB" id="A0A271J2I3"/>
<feature type="domain" description="UCP01524 winged helix-turn-helix" evidence="4">
    <location>
        <begin position="373"/>
        <end position="448"/>
    </location>
</feature>
<feature type="domain" description="DUF2172" evidence="3">
    <location>
        <begin position="74"/>
        <end position="156"/>
    </location>
</feature>
<dbReference type="InterPro" id="IPR036388">
    <property type="entry name" value="WH-like_DNA-bd_sf"/>
</dbReference>
<dbReference type="RefSeq" id="WP_218830523.1">
    <property type="nucleotide sequence ID" value="NZ_MQWD01000001.1"/>
</dbReference>
<protein>
    <recommendedName>
        <fullName evidence="8">Peptidase M28</fullName>
    </recommendedName>
</protein>
<dbReference type="PIRSF" id="PIRSF015244">
    <property type="entry name" value="UCP015244"/>
    <property type="match status" value="1"/>
</dbReference>
<dbReference type="Pfam" id="PF16254">
    <property type="entry name" value="DUF4910"/>
    <property type="match status" value="1"/>
</dbReference>
<dbReference type="Gene3D" id="1.10.10.10">
    <property type="entry name" value="Winged helix-like DNA-binding domain superfamily/Winged helix DNA-binding domain"/>
    <property type="match status" value="1"/>
</dbReference>
<evidence type="ECO:0000256" key="2">
    <source>
        <dbReference type="SAM" id="MobiDB-lite"/>
    </source>
</evidence>
<dbReference type="InterPro" id="IPR032589">
    <property type="entry name" value="DUF4910"/>
</dbReference>
<dbReference type="SUPFAM" id="SSF53187">
    <property type="entry name" value="Zn-dependent exopeptidases"/>
    <property type="match status" value="1"/>
</dbReference>
<gene>
    <name evidence="6" type="ORF">BSZ37_15250</name>
</gene>
<dbReference type="Pfam" id="PF09940">
    <property type="entry name" value="DUF2172"/>
    <property type="match status" value="1"/>
</dbReference>
<accession>A0A271J2I3</accession>
<reference evidence="6 7" key="1">
    <citation type="submission" date="2016-11" db="EMBL/GenBank/DDBJ databases">
        <title>Study of marine rhodopsin-containing bacteria.</title>
        <authorList>
            <person name="Yoshizawa S."/>
            <person name="Kumagai Y."/>
            <person name="Kogure K."/>
        </authorList>
    </citation>
    <scope>NUCLEOTIDE SEQUENCE [LARGE SCALE GENOMIC DNA]</scope>
    <source>
        <strain evidence="6 7">SAORIC-28</strain>
    </source>
</reference>
<keyword evidence="7" id="KW-1185">Reference proteome</keyword>
<dbReference type="Pfam" id="PF16221">
    <property type="entry name" value="HTH_47"/>
    <property type="match status" value="1"/>
</dbReference>
<feature type="binding site" evidence="1">
    <location>
        <position position="340"/>
    </location>
    <ligand>
        <name>Zn(2+)</name>
        <dbReference type="ChEBI" id="CHEBI:29105"/>
    </ligand>
</feature>
<keyword evidence="1" id="KW-0479">Metal-binding</keyword>
<comment type="cofactor">
    <cofactor evidence="1">
        <name>Zn(2+)</name>
        <dbReference type="ChEBI" id="CHEBI:29105"/>
    </cofactor>
    <text evidence="1">Binds 1 zinc ion per subunit.</text>
</comment>
<dbReference type="Gene3D" id="3.40.630.10">
    <property type="entry name" value="Zn peptidases"/>
    <property type="match status" value="1"/>
</dbReference>
<evidence type="ECO:0000313" key="6">
    <source>
        <dbReference type="EMBL" id="PAP77702.1"/>
    </source>
</evidence>
<dbReference type="InterPro" id="IPR032610">
    <property type="entry name" value="DUF2172"/>
</dbReference>
<evidence type="ECO:0000259" key="5">
    <source>
        <dbReference type="Pfam" id="PF16254"/>
    </source>
</evidence>
<evidence type="ECO:0000259" key="4">
    <source>
        <dbReference type="Pfam" id="PF16221"/>
    </source>
</evidence>
<evidence type="ECO:0008006" key="8">
    <source>
        <dbReference type="Google" id="ProtNLM"/>
    </source>
</evidence>
<proteinExistence type="predicted"/>